<dbReference type="Proteomes" id="UP000194641">
    <property type="component" value="Unassembled WGS sequence"/>
</dbReference>
<feature type="transmembrane region" description="Helical" evidence="5">
    <location>
        <begin position="70"/>
        <end position="99"/>
    </location>
</feature>
<dbReference type="RefSeq" id="WP_086659721.1">
    <property type="nucleotide sequence ID" value="NZ_JBJJWX010000011.1"/>
</dbReference>
<evidence type="ECO:0000313" key="7">
    <source>
        <dbReference type="EMBL" id="OUI92640.1"/>
    </source>
</evidence>
<evidence type="ECO:0000256" key="3">
    <source>
        <dbReference type="ARBA" id="ARBA00022989"/>
    </source>
</evidence>
<protein>
    <recommendedName>
        <fullName evidence="6">Ferric oxidoreductase domain-containing protein</fullName>
    </recommendedName>
</protein>
<dbReference type="AlphaFoldDB" id="A0A252ARL9"/>
<evidence type="ECO:0000256" key="4">
    <source>
        <dbReference type="ARBA" id="ARBA00023136"/>
    </source>
</evidence>
<feature type="domain" description="Ferric oxidoreductase" evidence="6">
    <location>
        <begin position="36"/>
        <end position="152"/>
    </location>
</feature>
<evidence type="ECO:0000256" key="1">
    <source>
        <dbReference type="ARBA" id="ARBA00004141"/>
    </source>
</evidence>
<gene>
    <name evidence="7" type="ORF">HK17_09925</name>
</gene>
<dbReference type="InterPro" id="IPR013130">
    <property type="entry name" value="Fe3_Rdtase_TM_dom"/>
</dbReference>
<evidence type="ECO:0000256" key="5">
    <source>
        <dbReference type="SAM" id="Phobius"/>
    </source>
</evidence>
<feature type="transmembrane region" description="Helical" evidence="5">
    <location>
        <begin position="144"/>
        <end position="164"/>
    </location>
</feature>
<feature type="transmembrane region" description="Helical" evidence="5">
    <location>
        <begin position="210"/>
        <end position="232"/>
    </location>
</feature>
<evidence type="ECO:0000313" key="8">
    <source>
        <dbReference type="Proteomes" id="UP000194641"/>
    </source>
</evidence>
<feature type="transmembrane region" description="Helical" evidence="5">
    <location>
        <begin position="31"/>
        <end position="49"/>
    </location>
</feature>
<dbReference type="GO" id="GO:0016020">
    <property type="term" value="C:membrane"/>
    <property type="evidence" value="ECO:0007669"/>
    <property type="project" value="UniProtKB-SubCell"/>
</dbReference>
<evidence type="ECO:0000259" key="6">
    <source>
        <dbReference type="Pfam" id="PF01794"/>
    </source>
</evidence>
<accession>A0A252ARL9</accession>
<proteinExistence type="predicted"/>
<keyword evidence="4 5" id="KW-0472">Membrane</keyword>
<keyword evidence="3 5" id="KW-1133">Transmembrane helix</keyword>
<organism evidence="7 8">
    <name type="scientific">Acetobacter indonesiensis</name>
    <dbReference type="NCBI Taxonomy" id="104101"/>
    <lineage>
        <taxon>Bacteria</taxon>
        <taxon>Pseudomonadati</taxon>
        <taxon>Pseudomonadota</taxon>
        <taxon>Alphaproteobacteria</taxon>
        <taxon>Acetobacterales</taxon>
        <taxon>Acetobacteraceae</taxon>
        <taxon>Acetobacter</taxon>
    </lineage>
</organism>
<comment type="subcellular location">
    <subcellularLocation>
        <location evidence="1">Membrane</location>
        <topology evidence="1">Multi-pass membrane protein</topology>
    </subcellularLocation>
</comment>
<feature type="transmembrane region" description="Helical" evidence="5">
    <location>
        <begin position="170"/>
        <end position="190"/>
    </location>
</feature>
<feature type="transmembrane region" description="Helical" evidence="5">
    <location>
        <begin position="105"/>
        <end position="123"/>
    </location>
</feature>
<dbReference type="Pfam" id="PF01794">
    <property type="entry name" value="Ferric_reduct"/>
    <property type="match status" value="1"/>
</dbReference>
<dbReference type="EMBL" id="JOPA01000028">
    <property type="protein sequence ID" value="OUI92640.1"/>
    <property type="molecule type" value="Genomic_DNA"/>
</dbReference>
<sequence>MLFGIMILFFCGIALLWHLDPQPASPPVIEASFLLGYGAFFLLCSLFFLSARPARYPFWDGRFFMSLHWWLALICVAFTAAHIGLFTLAQPLVLAYLHWGASPPMQAGFLGALAVLLCWLLSLTRPLRAVCYQNARSFRVVHGVLAEAALLLAAYHVIATRFHVNHFLKVALLLAVTSICAITPIIRRVVLEAPVARRPEQPHGQKRRKVSVHLALIVCAVFLLMCLAALGFETEGWFSQGQSHP</sequence>
<keyword evidence="2 5" id="KW-0812">Transmembrane</keyword>
<reference evidence="8" key="1">
    <citation type="submission" date="2014-06" db="EMBL/GenBank/DDBJ databases">
        <authorList>
            <person name="Winans N.J."/>
            <person name="Newell P.D."/>
            <person name="Douglas A.E."/>
        </authorList>
    </citation>
    <scope>NUCLEOTIDE SEQUENCE [LARGE SCALE GENOMIC DNA]</scope>
</reference>
<name>A0A252ARL9_9PROT</name>
<comment type="caution">
    <text evidence="7">The sequence shown here is derived from an EMBL/GenBank/DDBJ whole genome shotgun (WGS) entry which is preliminary data.</text>
</comment>
<evidence type="ECO:0000256" key="2">
    <source>
        <dbReference type="ARBA" id="ARBA00022692"/>
    </source>
</evidence>